<evidence type="ECO:0000313" key="4">
    <source>
        <dbReference type="Proteomes" id="UP000538931"/>
    </source>
</evidence>
<accession>A0A7W2AC87</accession>
<dbReference type="Pfam" id="PF13086">
    <property type="entry name" value="AAA_11"/>
    <property type="match status" value="2"/>
</dbReference>
<dbReference type="InterPro" id="IPR045055">
    <property type="entry name" value="DNA2/NAM7-like"/>
</dbReference>
<dbReference type="AlphaFoldDB" id="A0A7W2AC87"/>
<gene>
    <name evidence="3" type="ORF">H1S06_15235</name>
</gene>
<feature type="domain" description="DNA2/NAM7 helicase helicase" evidence="1">
    <location>
        <begin position="344"/>
        <end position="448"/>
    </location>
</feature>
<keyword evidence="4" id="KW-1185">Reference proteome</keyword>
<dbReference type="Pfam" id="PF13087">
    <property type="entry name" value="AAA_12"/>
    <property type="match status" value="1"/>
</dbReference>
<dbReference type="InterPro" id="IPR047187">
    <property type="entry name" value="SF1_C_Upf1"/>
</dbReference>
<comment type="caution">
    <text evidence="3">The sequence shown here is derived from an EMBL/GenBank/DDBJ whole genome shotgun (WGS) entry which is preliminary data.</text>
</comment>
<dbReference type="CDD" id="cd18808">
    <property type="entry name" value="SF1_C_Upf1"/>
    <property type="match status" value="1"/>
</dbReference>
<sequence>MALLHYENLVEHRPDMLMTKAFYGLKSHNDYLTRVMSYMVSDEAVLRLAVERGFLPESHHQDDGKKANNYSGVWVQLTEPEDLPNLPEKVFDDFLKDNVKSVYETGPAEPDTQSNKRKERRKFFREREIRVLNRDVETEQLLLERMPVGEILLRPNTYTVQKQLEAIRRLQNAPSPAHLPLLRLLEDTSHARWPDLNPDFETKFFKTDYDIESWIETTVPDPDGLEKGLEWKVLTDATRPGTTEQRLFVATALNTPDFSLLEGPPGSGKTTAICELILQLVQKGQRVLLCASTHVAVDNVIERLMEDGSPHRHLVIPVRIGDEANVSEKTWCWQLGQFVKTESKRIKAHLDNQHPLTESQSALKQNIQNDSSLIERMLLDSANLVCGTTIGLLQHPDIKQSRGVGSPQFDIMIIDEASKTTFHEFLVPALHAKRWILVGDPKQLSPYVDDEDMAINLKPCLNKEVIRNACVDVFLASQRSPKKRRTAIVELVSPDDTDVYEKQAAAHSVSLKRVHPEPTTGYASIVIGDRESLQRCEDYLPLDSTTIRSAKDESFLPVAERRAIAYARRNDLKIDGSPAWEKEVAWRQARLYEQRFAPEKADAETRKNTVEKLTQDLAALLPAEAIEGVNPAEVRDSIESVRRVALPSVLECLRYGFERTSRDRKGSALTDGLPDDVLAKRRVLLSYQHRMHPEIASFSHCHVYNGEALFSPDGMEKKRSWEYKGYATRSEWLDVKGKPGKANANKKETEAVLRELKRFDHWAKDSPCIESSETGEKKARPWEVAILCFYRGQEREFQRLLQKWTNNQKSKRHFYRGGKHSPYLSIQLCTVDRFQGHEADLVFLSFSNNYATSFLESPNRLNVALTRARYQLVIVGNRHALKNSNSLVGILAGDSIWSVNVE</sequence>
<feature type="domain" description="DNA2/NAM7 helicase helicase" evidence="1">
    <location>
        <begin position="244"/>
        <end position="343"/>
    </location>
</feature>
<dbReference type="Proteomes" id="UP000538931">
    <property type="component" value="Unassembled WGS sequence"/>
</dbReference>
<dbReference type="EMBL" id="JACEMT010000055">
    <property type="protein sequence ID" value="MBA4503711.1"/>
    <property type="molecule type" value="Genomic_DNA"/>
</dbReference>
<dbReference type="GO" id="GO:0004386">
    <property type="term" value="F:helicase activity"/>
    <property type="evidence" value="ECO:0007669"/>
    <property type="project" value="InterPro"/>
</dbReference>
<dbReference type="InterPro" id="IPR041679">
    <property type="entry name" value="DNA2/NAM7-like_C"/>
</dbReference>
<feature type="domain" description="DNA2/NAM7 helicase-like C-terminal" evidence="2">
    <location>
        <begin position="680"/>
        <end position="878"/>
    </location>
</feature>
<evidence type="ECO:0000259" key="1">
    <source>
        <dbReference type="Pfam" id="PF13086"/>
    </source>
</evidence>
<evidence type="ECO:0000313" key="3">
    <source>
        <dbReference type="EMBL" id="MBA4503711.1"/>
    </source>
</evidence>
<name>A0A7W2AC87_9GAMM</name>
<dbReference type="RefSeq" id="WP_181741751.1">
    <property type="nucleotide sequence ID" value="NZ_JACEMT010000055.1"/>
</dbReference>
<dbReference type="SUPFAM" id="SSF52540">
    <property type="entry name" value="P-loop containing nucleoside triphosphate hydrolases"/>
    <property type="match status" value="2"/>
</dbReference>
<protein>
    <submittedName>
        <fullName evidence="3">AAA family ATPase</fullName>
    </submittedName>
</protein>
<dbReference type="InterPro" id="IPR027417">
    <property type="entry name" value="P-loop_NTPase"/>
</dbReference>
<reference evidence="3 4" key="1">
    <citation type="submission" date="2020-07" db="EMBL/GenBank/DDBJ databases">
        <title>Bacterium isolated from marien macroalgae.</title>
        <authorList>
            <person name="Zhu K."/>
            <person name="Lu D."/>
            <person name="Du Z."/>
        </authorList>
    </citation>
    <scope>NUCLEOTIDE SEQUENCE [LARGE SCALE GENOMIC DNA]</scope>
    <source>
        <strain evidence="3 4">3-1745</strain>
    </source>
</reference>
<dbReference type="PANTHER" id="PTHR10887:SF495">
    <property type="entry name" value="HELICASE SENATAXIN ISOFORM X1-RELATED"/>
    <property type="match status" value="1"/>
</dbReference>
<dbReference type="Gene3D" id="3.40.50.300">
    <property type="entry name" value="P-loop containing nucleotide triphosphate hydrolases"/>
    <property type="match status" value="2"/>
</dbReference>
<evidence type="ECO:0000259" key="2">
    <source>
        <dbReference type="Pfam" id="PF13087"/>
    </source>
</evidence>
<proteinExistence type="predicted"/>
<dbReference type="InterPro" id="IPR041677">
    <property type="entry name" value="DNA2/NAM7_AAA_11"/>
</dbReference>
<organism evidence="3 4">
    <name type="scientific">Marinobacterium marinum</name>
    <dbReference type="NCBI Taxonomy" id="2756129"/>
    <lineage>
        <taxon>Bacteria</taxon>
        <taxon>Pseudomonadati</taxon>
        <taxon>Pseudomonadota</taxon>
        <taxon>Gammaproteobacteria</taxon>
        <taxon>Oceanospirillales</taxon>
        <taxon>Oceanospirillaceae</taxon>
        <taxon>Marinobacterium</taxon>
    </lineage>
</organism>
<dbReference type="PANTHER" id="PTHR10887">
    <property type="entry name" value="DNA2/NAM7 HELICASE FAMILY"/>
    <property type="match status" value="1"/>
</dbReference>